<dbReference type="Proteomes" id="UP000245020">
    <property type="component" value="Unassembled WGS sequence"/>
</dbReference>
<dbReference type="SUPFAM" id="SSF103025">
    <property type="entry name" value="Folate-binding domain"/>
    <property type="match status" value="1"/>
</dbReference>
<sequence length="255" mass="28675">MTDLLRRCFMSISLSRLRVEGQDAATFLQGQITADIHHLNFIVPCQTDERTTGLAALCNRQGRVITLFWIIKTDNGFHLLLPAALAEKVAQYLKIFIFRAKVTLTIEDVTESDLTTLPSELIIPWITEGNSEAYVPQMLSLDILGAISFKKGCYTGQEIVARMQYLGKHKRRLALIEVSSQDALAINGKLITTAEKDAGEIVYFEGNKALVVLRLSERNEPLTLMDHLEVSVTLRHIWHDENETDTLDSNDESSE</sequence>
<dbReference type="NCBIfam" id="TIGR03317">
    <property type="entry name" value="ygfZ_signature"/>
    <property type="match status" value="1"/>
</dbReference>
<organism evidence="3 4">
    <name type="scientific">Ignatzschineria ureiclastica</name>
    <dbReference type="NCBI Taxonomy" id="472582"/>
    <lineage>
        <taxon>Bacteria</taxon>
        <taxon>Pseudomonadati</taxon>
        <taxon>Pseudomonadota</taxon>
        <taxon>Gammaproteobacteria</taxon>
        <taxon>Cardiobacteriales</taxon>
        <taxon>Ignatzschineriaceae</taxon>
        <taxon>Ignatzschineria</taxon>
    </lineage>
</organism>
<protein>
    <submittedName>
        <fullName evidence="3">Folate-binding protein</fullName>
    </submittedName>
</protein>
<dbReference type="Gene3D" id="3.30.1360.120">
    <property type="entry name" value="Probable tRNA modification gtpase trme, domain 1"/>
    <property type="match status" value="1"/>
</dbReference>
<feature type="domain" description="CAF17 C-terminal" evidence="2">
    <location>
        <begin position="170"/>
        <end position="239"/>
    </location>
</feature>
<dbReference type="OrthoDB" id="9796287at2"/>
<dbReference type="PANTHER" id="PTHR22602:SF0">
    <property type="entry name" value="TRANSFERASE CAF17, MITOCHONDRIAL-RELATED"/>
    <property type="match status" value="1"/>
</dbReference>
<dbReference type="InterPro" id="IPR045179">
    <property type="entry name" value="YgfZ/GcvT"/>
</dbReference>
<name>A0A2U2AF48_9GAMM</name>
<dbReference type="GO" id="GO:0016226">
    <property type="term" value="P:iron-sulfur cluster assembly"/>
    <property type="evidence" value="ECO:0007669"/>
    <property type="project" value="TreeGrafter"/>
</dbReference>
<dbReference type="Gene3D" id="2.40.30.160">
    <property type="match status" value="1"/>
</dbReference>
<evidence type="ECO:0000259" key="2">
    <source>
        <dbReference type="Pfam" id="PF25455"/>
    </source>
</evidence>
<dbReference type="InterPro" id="IPR027266">
    <property type="entry name" value="TrmE/GcvT-like"/>
</dbReference>
<keyword evidence="1" id="KW-0809">Transit peptide</keyword>
<comment type="caution">
    <text evidence="3">The sequence shown here is derived from an EMBL/GenBank/DDBJ whole genome shotgun (WGS) entry which is preliminary data.</text>
</comment>
<keyword evidence="4" id="KW-1185">Reference proteome</keyword>
<reference evidence="4" key="1">
    <citation type="submission" date="2018-05" db="EMBL/GenBank/DDBJ databases">
        <title>Ignatzschineria dubaiensis sp. nov., isolated from necrotic foot tissues of dromedaries (Camelus dromedarius) and associated maggots in Dubai, United Arab Emirates.</title>
        <authorList>
            <person name="Tsang C.C."/>
            <person name="Tang J.Y.M."/>
            <person name="Fong J.Y.H."/>
            <person name="Kinne J."/>
            <person name="Lee H.H."/>
            <person name="Joseph M."/>
            <person name="Jose S."/>
            <person name="Schuster R.K."/>
            <person name="Tang Y."/>
            <person name="Sivakumar S."/>
            <person name="Chen J.H.K."/>
            <person name="Teng J.L.L."/>
            <person name="Lau S.K.P."/>
            <person name="Wernery U."/>
            <person name="Woo P.C.Y."/>
        </authorList>
    </citation>
    <scope>NUCLEOTIDE SEQUENCE [LARGE SCALE GENOMIC DNA]</scope>
    <source>
        <strain evidence="4">KCTC 22644</strain>
    </source>
</reference>
<dbReference type="EMBL" id="QEWQ01000003">
    <property type="protein sequence ID" value="PWD81273.1"/>
    <property type="molecule type" value="Genomic_DNA"/>
</dbReference>
<accession>A0A2U2AF48</accession>
<evidence type="ECO:0000313" key="4">
    <source>
        <dbReference type="Proteomes" id="UP000245020"/>
    </source>
</evidence>
<evidence type="ECO:0000313" key="3">
    <source>
        <dbReference type="EMBL" id="PWD81273.1"/>
    </source>
</evidence>
<dbReference type="Pfam" id="PF25455">
    <property type="entry name" value="Beta-barrel_CAF17_C"/>
    <property type="match status" value="1"/>
</dbReference>
<proteinExistence type="predicted"/>
<dbReference type="InterPro" id="IPR017703">
    <property type="entry name" value="YgfZ/GCV_T_CS"/>
</dbReference>
<evidence type="ECO:0000256" key="1">
    <source>
        <dbReference type="ARBA" id="ARBA00022946"/>
    </source>
</evidence>
<dbReference type="PANTHER" id="PTHR22602">
    <property type="entry name" value="TRANSFERASE CAF17, MITOCHONDRIAL-RELATED"/>
    <property type="match status" value="1"/>
</dbReference>
<dbReference type="AlphaFoldDB" id="A0A2U2AF48"/>
<gene>
    <name evidence="3" type="ORF">DC083_05130</name>
</gene>
<dbReference type="InterPro" id="IPR057460">
    <property type="entry name" value="CAF17_C"/>
</dbReference>